<evidence type="ECO:0000256" key="1">
    <source>
        <dbReference type="SAM" id="Phobius"/>
    </source>
</evidence>
<evidence type="ECO:0000313" key="2">
    <source>
        <dbReference type="EMBL" id="PWK86806.1"/>
    </source>
</evidence>
<dbReference type="RefSeq" id="WP_281268518.1">
    <property type="nucleotide sequence ID" value="NZ_MSZV01000014.1"/>
</dbReference>
<organism evidence="2 3">
    <name type="scientific">Fulvimonas soli</name>
    <dbReference type="NCBI Taxonomy" id="155197"/>
    <lineage>
        <taxon>Bacteria</taxon>
        <taxon>Pseudomonadati</taxon>
        <taxon>Pseudomonadota</taxon>
        <taxon>Gammaproteobacteria</taxon>
        <taxon>Lysobacterales</taxon>
        <taxon>Rhodanobacteraceae</taxon>
        <taxon>Fulvimonas</taxon>
    </lineage>
</organism>
<sequence>MTSPQTMDQQQEARRRGVRRTLWVTGTIAVAIFLLSILSMLRIS</sequence>
<name>A0A316I354_9GAMM</name>
<keyword evidence="3" id="KW-1185">Reference proteome</keyword>
<gene>
    <name evidence="2" type="ORF">C7456_107197</name>
</gene>
<reference evidence="2 3" key="1">
    <citation type="submission" date="2018-05" db="EMBL/GenBank/DDBJ databases">
        <title>Genomic Encyclopedia of Type Strains, Phase IV (KMG-IV): sequencing the most valuable type-strain genomes for metagenomic binning, comparative biology and taxonomic classification.</title>
        <authorList>
            <person name="Goeker M."/>
        </authorList>
    </citation>
    <scope>NUCLEOTIDE SEQUENCE [LARGE SCALE GENOMIC DNA]</scope>
    <source>
        <strain evidence="2 3">DSM 14263</strain>
    </source>
</reference>
<accession>A0A316I354</accession>
<proteinExistence type="predicted"/>
<comment type="caution">
    <text evidence="2">The sequence shown here is derived from an EMBL/GenBank/DDBJ whole genome shotgun (WGS) entry which is preliminary data.</text>
</comment>
<keyword evidence="1" id="KW-1133">Transmembrane helix</keyword>
<dbReference type="AlphaFoldDB" id="A0A316I354"/>
<feature type="transmembrane region" description="Helical" evidence="1">
    <location>
        <begin position="21"/>
        <end position="41"/>
    </location>
</feature>
<protein>
    <submittedName>
        <fullName evidence="2">Uncharacterized protein</fullName>
    </submittedName>
</protein>
<evidence type="ECO:0000313" key="3">
    <source>
        <dbReference type="Proteomes" id="UP000245812"/>
    </source>
</evidence>
<dbReference type="EMBL" id="QGHC01000007">
    <property type="protein sequence ID" value="PWK86806.1"/>
    <property type="molecule type" value="Genomic_DNA"/>
</dbReference>
<dbReference type="Proteomes" id="UP000245812">
    <property type="component" value="Unassembled WGS sequence"/>
</dbReference>
<keyword evidence="1" id="KW-0812">Transmembrane</keyword>
<keyword evidence="1" id="KW-0472">Membrane</keyword>